<keyword evidence="2" id="KW-0805">Transcription regulation</keyword>
<dbReference type="InterPro" id="IPR039425">
    <property type="entry name" value="RNA_pol_sigma-70-like"/>
</dbReference>
<dbReference type="PANTHER" id="PTHR43133:SF8">
    <property type="entry name" value="RNA POLYMERASE SIGMA FACTOR HI_1459-RELATED"/>
    <property type="match status" value="1"/>
</dbReference>
<name>A0A3B0VT29_9ZZZZ</name>
<dbReference type="Pfam" id="PF04542">
    <property type="entry name" value="Sigma70_r2"/>
    <property type="match status" value="1"/>
</dbReference>
<evidence type="ECO:0000256" key="2">
    <source>
        <dbReference type="ARBA" id="ARBA00023015"/>
    </source>
</evidence>
<dbReference type="InterPro" id="IPR036388">
    <property type="entry name" value="WH-like_DNA-bd_sf"/>
</dbReference>
<evidence type="ECO:0000313" key="8">
    <source>
        <dbReference type="EMBL" id="VAW34574.1"/>
    </source>
</evidence>
<dbReference type="InterPro" id="IPR013325">
    <property type="entry name" value="RNA_pol_sigma_r2"/>
</dbReference>
<comment type="similarity">
    <text evidence="1">Belongs to the sigma-70 factor family. ECF subfamily.</text>
</comment>
<dbReference type="SUPFAM" id="SSF88946">
    <property type="entry name" value="Sigma2 domain of RNA polymerase sigma factors"/>
    <property type="match status" value="1"/>
</dbReference>
<evidence type="ECO:0000256" key="1">
    <source>
        <dbReference type="ARBA" id="ARBA00010641"/>
    </source>
</evidence>
<evidence type="ECO:0000256" key="3">
    <source>
        <dbReference type="ARBA" id="ARBA00023082"/>
    </source>
</evidence>
<proteinExistence type="inferred from homology"/>
<feature type="domain" description="RNA polymerase sigma-70 region 2" evidence="6">
    <location>
        <begin position="18"/>
        <end position="84"/>
    </location>
</feature>
<reference evidence="8" key="1">
    <citation type="submission" date="2018-06" db="EMBL/GenBank/DDBJ databases">
        <authorList>
            <person name="Zhirakovskaya E."/>
        </authorList>
    </citation>
    <scope>NUCLEOTIDE SEQUENCE</scope>
</reference>
<dbReference type="GO" id="GO:0006352">
    <property type="term" value="P:DNA-templated transcription initiation"/>
    <property type="evidence" value="ECO:0007669"/>
    <property type="project" value="InterPro"/>
</dbReference>
<evidence type="ECO:0000256" key="4">
    <source>
        <dbReference type="ARBA" id="ARBA00023125"/>
    </source>
</evidence>
<dbReference type="NCBIfam" id="TIGR02937">
    <property type="entry name" value="sigma70-ECF"/>
    <property type="match status" value="1"/>
</dbReference>
<dbReference type="PANTHER" id="PTHR43133">
    <property type="entry name" value="RNA POLYMERASE ECF-TYPE SIGMA FACTO"/>
    <property type="match status" value="1"/>
</dbReference>
<dbReference type="InterPro" id="IPR013324">
    <property type="entry name" value="RNA_pol_sigma_r3/r4-like"/>
</dbReference>
<dbReference type="GO" id="GO:0003677">
    <property type="term" value="F:DNA binding"/>
    <property type="evidence" value="ECO:0007669"/>
    <property type="project" value="UniProtKB-KW"/>
</dbReference>
<dbReference type="GO" id="GO:0016987">
    <property type="term" value="F:sigma factor activity"/>
    <property type="evidence" value="ECO:0007669"/>
    <property type="project" value="UniProtKB-KW"/>
</dbReference>
<sequence>MDIINRVPIMNRTTFHDLYERYAADVYRFALWLSGNPVEADDIASETFVRVWTSGRKIKTETVKAYLFTIARNLFLQQQRKQKRQVSLEQAIQETTSGPQAMVEDRLKLTEVLRQLQNLSESDRAALVLRVEHELPYAEIARVLGISLSSAKVKVYRARLKLTAVRMAWEVSE</sequence>
<evidence type="ECO:0000259" key="6">
    <source>
        <dbReference type="Pfam" id="PF04542"/>
    </source>
</evidence>
<feature type="domain" description="RNA polymerase sigma factor 70 region 4 type 2" evidence="7">
    <location>
        <begin position="111"/>
        <end position="162"/>
    </location>
</feature>
<accession>A0A3B0VT29</accession>
<organism evidence="8">
    <name type="scientific">hydrothermal vent metagenome</name>
    <dbReference type="NCBI Taxonomy" id="652676"/>
    <lineage>
        <taxon>unclassified sequences</taxon>
        <taxon>metagenomes</taxon>
        <taxon>ecological metagenomes</taxon>
    </lineage>
</organism>
<keyword evidence="4" id="KW-0238">DNA-binding</keyword>
<dbReference type="InterPro" id="IPR014284">
    <property type="entry name" value="RNA_pol_sigma-70_dom"/>
</dbReference>
<dbReference type="Gene3D" id="1.10.10.10">
    <property type="entry name" value="Winged helix-like DNA-binding domain superfamily/Winged helix DNA-binding domain"/>
    <property type="match status" value="1"/>
</dbReference>
<dbReference type="AlphaFoldDB" id="A0A3B0VT29"/>
<dbReference type="Gene3D" id="1.10.1740.10">
    <property type="match status" value="1"/>
</dbReference>
<keyword evidence="5" id="KW-0804">Transcription</keyword>
<protein>
    <recommendedName>
        <fullName evidence="9">RNA polymerase ECF-type sigma factor</fullName>
    </recommendedName>
</protein>
<dbReference type="CDD" id="cd06171">
    <property type="entry name" value="Sigma70_r4"/>
    <property type="match status" value="1"/>
</dbReference>
<dbReference type="SUPFAM" id="SSF88659">
    <property type="entry name" value="Sigma3 and sigma4 domains of RNA polymerase sigma factors"/>
    <property type="match status" value="1"/>
</dbReference>
<evidence type="ECO:0000256" key="5">
    <source>
        <dbReference type="ARBA" id="ARBA00023163"/>
    </source>
</evidence>
<evidence type="ECO:0000259" key="7">
    <source>
        <dbReference type="Pfam" id="PF08281"/>
    </source>
</evidence>
<keyword evidence="3" id="KW-0731">Sigma factor</keyword>
<dbReference type="InterPro" id="IPR007627">
    <property type="entry name" value="RNA_pol_sigma70_r2"/>
</dbReference>
<dbReference type="EMBL" id="UOEU01000539">
    <property type="protein sequence ID" value="VAW34574.1"/>
    <property type="molecule type" value="Genomic_DNA"/>
</dbReference>
<dbReference type="InterPro" id="IPR013249">
    <property type="entry name" value="RNA_pol_sigma70_r4_t2"/>
</dbReference>
<dbReference type="Pfam" id="PF08281">
    <property type="entry name" value="Sigma70_r4_2"/>
    <property type="match status" value="1"/>
</dbReference>
<gene>
    <name evidence="8" type="ORF">MNBD_CHLOROFLEXI01-4535</name>
</gene>
<evidence type="ECO:0008006" key="9">
    <source>
        <dbReference type="Google" id="ProtNLM"/>
    </source>
</evidence>